<dbReference type="RefSeq" id="WP_044193855.1">
    <property type="nucleotide sequence ID" value="NZ_JMCB01000013.1"/>
</dbReference>
<comment type="caution">
    <text evidence="2">The sequence shown here is derived from an EMBL/GenBank/DDBJ whole genome shotgun (WGS) entry which is preliminary data.</text>
</comment>
<keyword evidence="3" id="KW-1185">Reference proteome</keyword>
<dbReference type="InterPro" id="IPR003607">
    <property type="entry name" value="HD/PDEase_dom"/>
</dbReference>
<dbReference type="SUPFAM" id="SSF52172">
    <property type="entry name" value="CheY-like"/>
    <property type="match status" value="1"/>
</dbReference>
<organism evidence="2 3">
    <name type="scientific">Hyalangium minutum</name>
    <dbReference type="NCBI Taxonomy" id="394096"/>
    <lineage>
        <taxon>Bacteria</taxon>
        <taxon>Pseudomonadati</taxon>
        <taxon>Myxococcota</taxon>
        <taxon>Myxococcia</taxon>
        <taxon>Myxococcales</taxon>
        <taxon>Cystobacterineae</taxon>
        <taxon>Archangiaceae</taxon>
        <taxon>Hyalangium</taxon>
    </lineage>
</organism>
<protein>
    <recommendedName>
        <fullName evidence="1">HD-GYP domain-containing protein</fullName>
    </recommendedName>
</protein>
<evidence type="ECO:0000313" key="3">
    <source>
        <dbReference type="Proteomes" id="UP000028725"/>
    </source>
</evidence>
<dbReference type="OrthoDB" id="5478932at2"/>
<dbReference type="Proteomes" id="UP000028725">
    <property type="component" value="Unassembled WGS sequence"/>
</dbReference>
<evidence type="ECO:0000259" key="1">
    <source>
        <dbReference type="PROSITE" id="PS51832"/>
    </source>
</evidence>
<dbReference type="InterPro" id="IPR052020">
    <property type="entry name" value="Cyclic_di-GMP/3'3'-cGAMP_PDE"/>
</dbReference>
<evidence type="ECO:0000313" key="2">
    <source>
        <dbReference type="EMBL" id="KFE64893.1"/>
    </source>
</evidence>
<dbReference type="InterPro" id="IPR025497">
    <property type="entry name" value="PatA-like_N"/>
</dbReference>
<dbReference type="EMBL" id="JMCB01000013">
    <property type="protein sequence ID" value="KFE64893.1"/>
    <property type="molecule type" value="Genomic_DNA"/>
</dbReference>
<dbReference type="InterPro" id="IPR037522">
    <property type="entry name" value="HD_GYP_dom"/>
</dbReference>
<gene>
    <name evidence="2" type="ORF">DB31_1911</name>
</gene>
<dbReference type="InterPro" id="IPR037257">
    <property type="entry name" value="T2SS_E_N_sf"/>
</dbReference>
<dbReference type="PANTHER" id="PTHR45228">
    <property type="entry name" value="CYCLIC DI-GMP PHOSPHODIESTERASE TM_0186-RELATED"/>
    <property type="match status" value="1"/>
</dbReference>
<dbReference type="STRING" id="394096.DB31_1911"/>
<feature type="domain" description="HD-GYP" evidence="1">
    <location>
        <begin position="228"/>
        <end position="424"/>
    </location>
</feature>
<dbReference type="Gene3D" id="3.40.50.2300">
    <property type="match status" value="1"/>
</dbReference>
<dbReference type="PROSITE" id="PS51832">
    <property type="entry name" value="HD_GYP"/>
    <property type="match status" value="1"/>
</dbReference>
<sequence length="655" mass="70984">MSKRRLGERLIEAGLVTAESVEKALEHQRLTGYKLGDCLVELGLLQEAALLRFLAAEFNTRFVSAEKLAKAKLPPEVMDKLPVRLAEAQTVLPLAYDPERKLLSVVAAEPQNKALLDEIALVTGVSEVYAYVGLRSAIAAAIKKHYYGDPTAFSALESGNNHPQIARTDAATMANAYDATGTGPRNVPNLQLRMDTDSSLRTRAPGTQSLRLNTQMREVMGASRAAVSESDYIETLTILVGLLEQERQHHRGHSAQLARQATIVGKRMGLAPRELASLAIAAYLHDLGKSSERHHTLASNAANDDWKTEAKRLARTPVKLFEPAHLPAAVNTILSQLYEAYDGTGVPLGTKGEEIALGARILAAVDSFLDLTKNPANGHGKLFPKAQALDHLQKNAGVLYDPVVADIVGQVQSGELLRHRIVQDGRQVLIAESDEAMRTDMLESVLRMGLVVHAFSTLEGALDALVQRECDVLVVSLRFGIADVMAVLQGARGIPECGGLPILVLGEPDASARDRMLMVGASAVESSSDTEAAAKRVKELYDDRILHNGPARVVHGSYDELPQLELLKTLAAGKKSGRLHLRHHSLEGYLHLEHGKVVYASYAGQSGEAAMQALLKLKQADFQFDPDALLLEMPHLDKDLALVTKELTTRKVASA</sequence>
<dbReference type="SUPFAM" id="SSF160246">
    <property type="entry name" value="EspE N-terminal domain-like"/>
    <property type="match status" value="1"/>
</dbReference>
<dbReference type="Pfam" id="PF13487">
    <property type="entry name" value="HD_5"/>
    <property type="match status" value="1"/>
</dbReference>
<accession>A0A085WB30</accession>
<dbReference type="InterPro" id="IPR007831">
    <property type="entry name" value="T2SS_GspE_N"/>
</dbReference>
<dbReference type="AlphaFoldDB" id="A0A085WB30"/>
<dbReference type="Pfam" id="PF14332">
    <property type="entry name" value="DUF4388"/>
    <property type="match status" value="1"/>
</dbReference>
<dbReference type="Pfam" id="PF05157">
    <property type="entry name" value="MshEN"/>
    <property type="match status" value="1"/>
</dbReference>
<dbReference type="CDD" id="cd00077">
    <property type="entry name" value="HDc"/>
    <property type="match status" value="1"/>
</dbReference>
<dbReference type="PATRIC" id="fig|394096.3.peg.6246"/>
<name>A0A085WB30_9BACT</name>
<proteinExistence type="predicted"/>
<dbReference type="SUPFAM" id="SSF109604">
    <property type="entry name" value="HD-domain/PDEase-like"/>
    <property type="match status" value="1"/>
</dbReference>
<reference evidence="2 3" key="1">
    <citation type="submission" date="2014-04" db="EMBL/GenBank/DDBJ databases">
        <title>Genome assembly of Hyalangium minutum DSM 14724.</title>
        <authorList>
            <person name="Sharma G."/>
            <person name="Subramanian S."/>
        </authorList>
    </citation>
    <scope>NUCLEOTIDE SEQUENCE [LARGE SCALE GENOMIC DNA]</scope>
    <source>
        <strain evidence="2 3">DSM 14724</strain>
    </source>
</reference>
<dbReference type="InterPro" id="IPR011006">
    <property type="entry name" value="CheY-like_superfamily"/>
</dbReference>
<dbReference type="Gene3D" id="3.30.300.160">
    <property type="entry name" value="Type II secretion system, protein E, N-terminal domain"/>
    <property type="match status" value="1"/>
</dbReference>
<dbReference type="Gene3D" id="1.10.3210.10">
    <property type="entry name" value="Hypothetical protein af1432"/>
    <property type="match status" value="1"/>
</dbReference>